<evidence type="ECO:0000256" key="6">
    <source>
        <dbReference type="PROSITE-ProRule" id="PRU00552"/>
    </source>
</evidence>
<dbReference type="InterPro" id="IPR027417">
    <property type="entry name" value="P-loop_NTPase"/>
</dbReference>
<evidence type="ECO:0000256" key="2">
    <source>
        <dbReference type="ARBA" id="ARBA00022801"/>
    </source>
</evidence>
<dbReference type="InterPro" id="IPR014014">
    <property type="entry name" value="RNA_helicase_DEAD_Q_motif"/>
</dbReference>
<comment type="domain">
    <text evidence="8">The Q motif is unique to and characteristic of the DEAD box family of RNA helicases and controls ATP binding and hydrolysis.</text>
</comment>
<keyword evidence="2 7" id="KW-0378">Hydrolase</keyword>
<evidence type="ECO:0000259" key="12">
    <source>
        <dbReference type="PROSITE" id="PS51195"/>
    </source>
</evidence>
<feature type="short sequence motif" description="Q motif" evidence="6">
    <location>
        <begin position="129"/>
        <end position="158"/>
    </location>
</feature>
<dbReference type="PROSITE" id="PS51192">
    <property type="entry name" value="HELICASE_ATP_BIND_1"/>
    <property type="match status" value="1"/>
</dbReference>
<dbReference type="PANTHER" id="PTHR24031">
    <property type="entry name" value="RNA HELICASE"/>
    <property type="match status" value="1"/>
</dbReference>
<feature type="compositionally biased region" description="Polar residues" evidence="9">
    <location>
        <begin position="85"/>
        <end position="105"/>
    </location>
</feature>
<keyword evidence="3 7" id="KW-0347">Helicase</keyword>
<evidence type="ECO:0000313" key="13">
    <source>
        <dbReference type="Proteomes" id="UP000694865"/>
    </source>
</evidence>
<dbReference type="InterPro" id="IPR000629">
    <property type="entry name" value="RNA-helicase_DEAD-box_CS"/>
</dbReference>
<sequence>MEVDGLMLNLVNTKRADPNSIATDLGVKNEKKKLGGRARLKERQLKRRIDKRLSRTRQLEQSSDQVEQFDIEKTAKVKLKKSKTQLESPVSSTKRPKQTISSLFTHNPDVPQVERQTVKVKSEPVFSYQSFSDLNLHAYMISNLENRLKLSTMTTVQKEAIPNLLDGKDALIRSQTGTGKTLAYAIPIVETLGRVDPKIQRCDGPYALVLLPTRELALQSYDVISKLVQPYHWLVPGCIMGGEKKKSEKARIRKGINILVATPGRLVDHLEHTESLKLSRVKWVVLDEADRLLDLGFEKDIAAILNKLNLESGERQSVLLSATLSEAVKSLACMSLKDPVYVNIQGDVNTASNKDVTSTMEQSIDVSTPKQLRQYFIIVPSKLRLVTLAAFIISKCKLASESKMIIFLSSKDSVEFHYSLLINVLNDEDNDDDDLEIFQLHGSMPQEERRKVYLHFVECTTGVLLCTDVAARGLDLPEVKWIVQYNTPGTAAEYIHRVGRTARIGKKGQALLFLAPSEVEYVQVLGSHKLSLQEIDMNGVLKHLLLYKMGRMKRTVEESATALQRDFEEWVNQDIKFQKLARSAYQSFTRAYATYPSEFKHIFHIKRLHLGHVAKSFALREAPQAIGNTLPKRKFKKILQKKRKPGICDYSSGLDGGGLVLRSKKRFKKR</sequence>
<comment type="catalytic activity">
    <reaction evidence="8">
        <text>ATP + H2O = ADP + phosphate + H(+)</text>
        <dbReference type="Rhea" id="RHEA:13065"/>
        <dbReference type="ChEBI" id="CHEBI:15377"/>
        <dbReference type="ChEBI" id="CHEBI:15378"/>
        <dbReference type="ChEBI" id="CHEBI:30616"/>
        <dbReference type="ChEBI" id="CHEBI:43474"/>
        <dbReference type="ChEBI" id="CHEBI:456216"/>
        <dbReference type="EC" id="3.6.4.13"/>
    </reaction>
</comment>
<dbReference type="PROSITE" id="PS51195">
    <property type="entry name" value="Q_MOTIF"/>
    <property type="match status" value="1"/>
</dbReference>
<dbReference type="SMART" id="SM01178">
    <property type="entry name" value="DUF4217"/>
    <property type="match status" value="1"/>
</dbReference>
<feature type="domain" description="DEAD-box RNA helicase Q" evidence="12">
    <location>
        <begin position="129"/>
        <end position="158"/>
    </location>
</feature>
<dbReference type="InterPro" id="IPR014001">
    <property type="entry name" value="Helicase_ATP-bd"/>
</dbReference>
<keyword evidence="4 7" id="KW-0067">ATP-binding</keyword>
<gene>
    <name evidence="14" type="primary">LOC100375263</name>
</gene>
<dbReference type="CDD" id="cd18787">
    <property type="entry name" value="SF2_C_DEAD"/>
    <property type="match status" value="1"/>
</dbReference>
<reference evidence="14" key="1">
    <citation type="submission" date="2025-08" db="UniProtKB">
        <authorList>
            <consortium name="RefSeq"/>
        </authorList>
    </citation>
    <scope>IDENTIFICATION</scope>
    <source>
        <tissue evidence="14">Testes</tissue>
    </source>
</reference>
<evidence type="ECO:0000256" key="3">
    <source>
        <dbReference type="ARBA" id="ARBA00022806"/>
    </source>
</evidence>
<dbReference type="InterPro" id="IPR025313">
    <property type="entry name" value="SPB4-like_CTE"/>
</dbReference>
<evidence type="ECO:0000259" key="10">
    <source>
        <dbReference type="PROSITE" id="PS51192"/>
    </source>
</evidence>
<proteinExistence type="inferred from homology"/>
<keyword evidence="13" id="KW-1185">Reference proteome</keyword>
<evidence type="ECO:0000256" key="7">
    <source>
        <dbReference type="RuleBase" id="RU000492"/>
    </source>
</evidence>
<dbReference type="Pfam" id="PF00270">
    <property type="entry name" value="DEAD"/>
    <property type="match status" value="1"/>
</dbReference>
<evidence type="ECO:0000259" key="11">
    <source>
        <dbReference type="PROSITE" id="PS51194"/>
    </source>
</evidence>
<dbReference type="EC" id="3.6.4.13" evidence="8"/>
<evidence type="ECO:0000256" key="1">
    <source>
        <dbReference type="ARBA" id="ARBA00022741"/>
    </source>
</evidence>
<dbReference type="Pfam" id="PF13959">
    <property type="entry name" value="CTE_SPB4"/>
    <property type="match status" value="1"/>
</dbReference>
<evidence type="ECO:0000256" key="4">
    <source>
        <dbReference type="ARBA" id="ARBA00022840"/>
    </source>
</evidence>
<evidence type="ECO:0000256" key="9">
    <source>
        <dbReference type="SAM" id="MobiDB-lite"/>
    </source>
</evidence>
<dbReference type="RefSeq" id="XP_002732540.2">
    <property type="nucleotide sequence ID" value="XM_002732494.2"/>
</dbReference>
<dbReference type="Pfam" id="PF00271">
    <property type="entry name" value="Helicase_C"/>
    <property type="match status" value="1"/>
</dbReference>
<name>A0ABM0GLG9_SACKO</name>
<dbReference type="SMART" id="SM00490">
    <property type="entry name" value="HELICc"/>
    <property type="match status" value="1"/>
</dbReference>
<protein>
    <recommendedName>
        <fullName evidence="8">ATP-dependent RNA helicase</fullName>
        <ecNumber evidence="8">3.6.4.13</ecNumber>
    </recommendedName>
</protein>
<comment type="similarity">
    <text evidence="7">Belongs to the DEAD box helicase family.</text>
</comment>
<dbReference type="Gene3D" id="3.40.50.300">
    <property type="entry name" value="P-loop containing nucleotide triphosphate hydrolases"/>
    <property type="match status" value="2"/>
</dbReference>
<evidence type="ECO:0000313" key="14">
    <source>
        <dbReference type="RefSeq" id="XP_002732540.2"/>
    </source>
</evidence>
<dbReference type="CDD" id="cd17949">
    <property type="entry name" value="DEADc_DDX31"/>
    <property type="match status" value="1"/>
</dbReference>
<dbReference type="GeneID" id="100375263"/>
<dbReference type="PROSITE" id="PS51194">
    <property type="entry name" value="HELICASE_CTER"/>
    <property type="match status" value="1"/>
</dbReference>
<dbReference type="PROSITE" id="PS00039">
    <property type="entry name" value="DEAD_ATP_HELICASE"/>
    <property type="match status" value="1"/>
</dbReference>
<organism evidence="13 14">
    <name type="scientific">Saccoglossus kowalevskii</name>
    <name type="common">Acorn worm</name>
    <dbReference type="NCBI Taxonomy" id="10224"/>
    <lineage>
        <taxon>Eukaryota</taxon>
        <taxon>Metazoa</taxon>
        <taxon>Hemichordata</taxon>
        <taxon>Enteropneusta</taxon>
        <taxon>Harrimaniidae</taxon>
        <taxon>Saccoglossus</taxon>
    </lineage>
</organism>
<feature type="domain" description="Helicase C-terminal" evidence="11">
    <location>
        <begin position="371"/>
        <end position="545"/>
    </location>
</feature>
<comment type="function">
    <text evidence="8">RNA helicase.</text>
</comment>
<accession>A0ABM0GLG9</accession>
<keyword evidence="5 8" id="KW-0694">RNA-binding</keyword>
<evidence type="ECO:0000256" key="5">
    <source>
        <dbReference type="ARBA" id="ARBA00022884"/>
    </source>
</evidence>
<dbReference type="InterPro" id="IPR001650">
    <property type="entry name" value="Helicase_C-like"/>
</dbReference>
<dbReference type="Proteomes" id="UP000694865">
    <property type="component" value="Unplaced"/>
</dbReference>
<evidence type="ECO:0000256" key="8">
    <source>
        <dbReference type="RuleBase" id="RU365068"/>
    </source>
</evidence>
<feature type="domain" description="Helicase ATP-binding" evidence="10">
    <location>
        <begin position="161"/>
        <end position="342"/>
    </location>
</feature>
<keyword evidence="1 7" id="KW-0547">Nucleotide-binding</keyword>
<dbReference type="InterPro" id="IPR011545">
    <property type="entry name" value="DEAD/DEAH_box_helicase_dom"/>
</dbReference>
<dbReference type="SUPFAM" id="SSF52540">
    <property type="entry name" value="P-loop containing nucleoside triphosphate hydrolases"/>
    <property type="match status" value="1"/>
</dbReference>
<dbReference type="SMART" id="SM00487">
    <property type="entry name" value="DEXDc"/>
    <property type="match status" value="1"/>
</dbReference>
<feature type="region of interest" description="Disordered" evidence="9">
    <location>
        <begin position="82"/>
        <end position="105"/>
    </location>
</feature>